<evidence type="ECO:0000259" key="1">
    <source>
        <dbReference type="Pfam" id="PF13537"/>
    </source>
</evidence>
<accession>X0Y7H0</accession>
<name>X0Y7H0_9ZZZZ</name>
<sequence length="114" mass="13044">EGIHAFYDLDGEYAICIYDFKSNSLLLVTDTFGTKPLYYQINDNSCIVGTYDFTVSAAGEKGTIYQVPANTLLKIDLKNFKIKDKNLKKFNFSNQTVDSFERWSIAFQNSLKKE</sequence>
<dbReference type="Pfam" id="PF13537">
    <property type="entry name" value="GATase_7"/>
    <property type="match status" value="1"/>
</dbReference>
<protein>
    <recommendedName>
        <fullName evidence="1">Glutamine amidotransferase type-2 domain-containing protein</fullName>
    </recommendedName>
</protein>
<dbReference type="InterPro" id="IPR017932">
    <property type="entry name" value="GATase_2_dom"/>
</dbReference>
<comment type="caution">
    <text evidence="2">The sequence shown here is derived from an EMBL/GenBank/DDBJ whole genome shotgun (WGS) entry which is preliminary data.</text>
</comment>
<dbReference type="SUPFAM" id="SSF56235">
    <property type="entry name" value="N-terminal nucleophile aminohydrolases (Ntn hydrolases)"/>
    <property type="match status" value="1"/>
</dbReference>
<dbReference type="InterPro" id="IPR029055">
    <property type="entry name" value="Ntn_hydrolases_N"/>
</dbReference>
<reference evidence="2" key="1">
    <citation type="journal article" date="2014" name="Front. Microbiol.">
        <title>High frequency of phylogenetically diverse reductive dehalogenase-homologous genes in deep subseafloor sedimentary metagenomes.</title>
        <authorList>
            <person name="Kawai M."/>
            <person name="Futagami T."/>
            <person name="Toyoda A."/>
            <person name="Takaki Y."/>
            <person name="Nishi S."/>
            <person name="Hori S."/>
            <person name="Arai W."/>
            <person name="Tsubouchi T."/>
            <person name="Morono Y."/>
            <person name="Uchiyama I."/>
            <person name="Ito T."/>
            <person name="Fujiyama A."/>
            <person name="Inagaki F."/>
            <person name="Takami H."/>
        </authorList>
    </citation>
    <scope>NUCLEOTIDE SEQUENCE</scope>
    <source>
        <strain evidence="2">Expedition CK06-06</strain>
    </source>
</reference>
<dbReference type="EMBL" id="BARS01052138">
    <property type="protein sequence ID" value="GAG51710.1"/>
    <property type="molecule type" value="Genomic_DNA"/>
</dbReference>
<feature type="domain" description="Glutamine amidotransferase type-2" evidence="1">
    <location>
        <begin position="3"/>
        <end position="49"/>
    </location>
</feature>
<feature type="non-terminal residue" evidence="2">
    <location>
        <position position="1"/>
    </location>
</feature>
<organism evidence="2">
    <name type="scientific">marine sediment metagenome</name>
    <dbReference type="NCBI Taxonomy" id="412755"/>
    <lineage>
        <taxon>unclassified sequences</taxon>
        <taxon>metagenomes</taxon>
        <taxon>ecological metagenomes</taxon>
    </lineage>
</organism>
<gene>
    <name evidence="2" type="ORF">S01H1_77563</name>
</gene>
<proteinExistence type="predicted"/>
<dbReference type="AlphaFoldDB" id="X0Y7H0"/>
<dbReference type="Gene3D" id="3.60.20.10">
    <property type="entry name" value="Glutamine Phosphoribosylpyrophosphate, subunit 1, domain 1"/>
    <property type="match status" value="1"/>
</dbReference>
<evidence type="ECO:0000313" key="2">
    <source>
        <dbReference type="EMBL" id="GAG51710.1"/>
    </source>
</evidence>